<dbReference type="GeneID" id="83174908"/>
<organism evidence="4 5">
    <name type="scientific">Penicillium cinerascens</name>
    <dbReference type="NCBI Taxonomy" id="70096"/>
    <lineage>
        <taxon>Eukaryota</taxon>
        <taxon>Fungi</taxon>
        <taxon>Dikarya</taxon>
        <taxon>Ascomycota</taxon>
        <taxon>Pezizomycotina</taxon>
        <taxon>Eurotiomycetes</taxon>
        <taxon>Eurotiomycetidae</taxon>
        <taxon>Eurotiales</taxon>
        <taxon>Aspergillaceae</taxon>
        <taxon>Penicillium</taxon>
    </lineage>
</organism>
<dbReference type="InterPro" id="IPR040557">
    <property type="entry name" value="VIP1_N"/>
</dbReference>
<dbReference type="InterPro" id="IPR037446">
    <property type="entry name" value="His_Pase_VIP1"/>
</dbReference>
<evidence type="ECO:0000259" key="3">
    <source>
        <dbReference type="Pfam" id="PF18086"/>
    </source>
</evidence>
<reference evidence="4" key="1">
    <citation type="submission" date="2022-12" db="EMBL/GenBank/DDBJ databases">
        <authorList>
            <person name="Petersen C."/>
        </authorList>
    </citation>
    <scope>NUCLEOTIDE SEQUENCE</scope>
    <source>
        <strain evidence="4">IBT 15544</strain>
    </source>
</reference>
<name>A0A9W9NEI8_9EURO</name>
<dbReference type="GO" id="GO:0032958">
    <property type="term" value="P:inositol phosphate biosynthetic process"/>
    <property type="evidence" value="ECO:0007669"/>
    <property type="project" value="TreeGrafter"/>
</dbReference>
<comment type="catalytic activity">
    <reaction evidence="1">
        <text>5-diphospho-1D-myo-inositol 1,2,3,4,6-pentakisphosphate + ATP + H(+) = 1,5-bis(diphospho)-1D-myo-inositol 2,3,4,6-tetrakisphosphate + ADP</text>
        <dbReference type="Rhea" id="RHEA:10276"/>
        <dbReference type="ChEBI" id="CHEBI:15378"/>
        <dbReference type="ChEBI" id="CHEBI:30616"/>
        <dbReference type="ChEBI" id="CHEBI:58628"/>
        <dbReference type="ChEBI" id="CHEBI:77983"/>
        <dbReference type="ChEBI" id="CHEBI:456216"/>
        <dbReference type="EC" id="2.7.4.24"/>
    </reaction>
    <physiologicalReaction direction="left-to-right" evidence="1">
        <dbReference type="Rhea" id="RHEA:10277"/>
    </physiologicalReaction>
</comment>
<protein>
    <recommendedName>
        <fullName evidence="3">VIP1 N-terminal domain-containing protein</fullName>
    </recommendedName>
</protein>
<dbReference type="AlphaFoldDB" id="A0A9W9NEI8"/>
<proteinExistence type="predicted"/>
<dbReference type="PANTHER" id="PTHR12750">
    <property type="entry name" value="DIPHOSPHOINOSITOL PENTAKISPHOSPHATE KINASE"/>
    <property type="match status" value="1"/>
</dbReference>
<gene>
    <name evidence="4" type="ORF">N7498_000545</name>
</gene>
<reference evidence="4" key="2">
    <citation type="journal article" date="2023" name="IMA Fungus">
        <title>Comparative genomic study of the Penicillium genus elucidates a diverse pangenome and 15 lateral gene transfer events.</title>
        <authorList>
            <person name="Petersen C."/>
            <person name="Sorensen T."/>
            <person name="Nielsen M.R."/>
            <person name="Sondergaard T.E."/>
            <person name="Sorensen J.L."/>
            <person name="Fitzpatrick D.A."/>
            <person name="Frisvad J.C."/>
            <person name="Nielsen K.L."/>
        </authorList>
    </citation>
    <scope>NUCLEOTIDE SEQUENCE</scope>
    <source>
        <strain evidence="4">IBT 15544</strain>
    </source>
</reference>
<evidence type="ECO:0000313" key="4">
    <source>
        <dbReference type="EMBL" id="KAJ5218446.1"/>
    </source>
</evidence>
<dbReference type="EMBL" id="JAPQKR010000004">
    <property type="protein sequence ID" value="KAJ5218446.1"/>
    <property type="molecule type" value="Genomic_DNA"/>
</dbReference>
<comment type="catalytic activity">
    <reaction evidence="2">
        <text>1D-myo-inositol hexakisphosphate + ATP = 1-diphospho-1D-myo-inositol 2,3,4,5,6-pentakisphosphate + ADP</text>
        <dbReference type="Rhea" id="RHEA:37459"/>
        <dbReference type="ChEBI" id="CHEBI:30616"/>
        <dbReference type="ChEBI" id="CHEBI:58130"/>
        <dbReference type="ChEBI" id="CHEBI:74946"/>
        <dbReference type="ChEBI" id="CHEBI:456216"/>
        <dbReference type="EC" id="2.7.4.24"/>
    </reaction>
    <physiologicalReaction direction="left-to-right" evidence="2">
        <dbReference type="Rhea" id="RHEA:37460"/>
    </physiologicalReaction>
</comment>
<dbReference type="PANTHER" id="PTHR12750:SF9">
    <property type="entry name" value="INOSITOL HEXAKISPHOSPHATE AND DIPHOSPHOINOSITOL-PENTAKISPHOSPHATE KINASE"/>
    <property type="match status" value="1"/>
</dbReference>
<dbReference type="GO" id="GO:0005829">
    <property type="term" value="C:cytosol"/>
    <property type="evidence" value="ECO:0007669"/>
    <property type="project" value="TreeGrafter"/>
</dbReference>
<evidence type="ECO:0000256" key="2">
    <source>
        <dbReference type="ARBA" id="ARBA00034629"/>
    </source>
</evidence>
<dbReference type="RefSeq" id="XP_058313019.1">
    <property type="nucleotide sequence ID" value="XM_058447608.1"/>
</dbReference>
<accession>A0A9W9NEI8</accession>
<dbReference type="GO" id="GO:0000828">
    <property type="term" value="F:inositol hexakisphosphate kinase activity"/>
    <property type="evidence" value="ECO:0007669"/>
    <property type="project" value="TreeGrafter"/>
</dbReference>
<comment type="caution">
    <text evidence="4">The sequence shown here is derived from an EMBL/GenBank/DDBJ whole genome shotgun (WGS) entry which is preliminary data.</text>
</comment>
<dbReference type="Gene3D" id="3.40.50.11950">
    <property type="match status" value="1"/>
</dbReference>
<sequence length="159" mass="17973">MMSALYKLAAVSGSPEVNWNDHHLKVVARLDDHDIEALQLPAAFRSLHGITDRSTKNWSLSLLLGRLGICAMEDKALSKSNQDVFRCLEAKGDIEIVLFGDDVLLNKPVEEWPICDFLIAFYSDGFPLDKAISYTRLHSPISCNDLLMQKLLFDRRLCH</sequence>
<dbReference type="GO" id="GO:0006020">
    <property type="term" value="P:inositol metabolic process"/>
    <property type="evidence" value="ECO:0007669"/>
    <property type="project" value="TreeGrafter"/>
</dbReference>
<dbReference type="GO" id="GO:0033857">
    <property type="term" value="F:5-diphosphoinositol pentakisphosphate 1-kinase activity"/>
    <property type="evidence" value="ECO:0007669"/>
    <property type="project" value="TreeGrafter"/>
</dbReference>
<keyword evidence="5" id="KW-1185">Reference proteome</keyword>
<feature type="domain" description="VIP1 N-terminal" evidence="3">
    <location>
        <begin position="67"/>
        <end position="154"/>
    </location>
</feature>
<dbReference type="OrthoDB" id="18042at2759"/>
<evidence type="ECO:0000256" key="1">
    <source>
        <dbReference type="ARBA" id="ARBA00033696"/>
    </source>
</evidence>
<evidence type="ECO:0000313" key="5">
    <source>
        <dbReference type="Proteomes" id="UP001150904"/>
    </source>
</evidence>
<dbReference type="Pfam" id="PF18086">
    <property type="entry name" value="PPIP5K2_N"/>
    <property type="match status" value="1"/>
</dbReference>
<dbReference type="Proteomes" id="UP001150904">
    <property type="component" value="Unassembled WGS sequence"/>
</dbReference>